<proteinExistence type="predicted"/>
<protein>
    <submittedName>
        <fullName evidence="1">Uncharacterized protein</fullName>
    </submittedName>
</protein>
<keyword evidence="2" id="KW-1185">Reference proteome</keyword>
<sequence length="1213" mass="137563">MQRLSTRLGESEEDDYSASACAIIQRRNSSRRHSRRRRRPSSPFSSDVAIVAAAAAASSTSEPRRRSSVFTTSSADSGAVSVQEDSNSGPISSSIPVATSIPVSNISTTVTTSASGTVGTPPSLMEEQMFERLRLHKEVLSGVKQQPWPLRRKLRLVRQAKAYVRKHEGALQQRLAHARSTRDVLARASILVSKRWQHFKRELINFKTVLVPWEHRIKQIESQFGSAVASYFIFLRWLFWFNIVLSAILVTFVVIPELLATLQKATIAGERKIMLPEEKLRANHLLTLWEFEGSLKYSPFFYGWYSNRHTYASYNLPLAYFVVNLIVYTYSFVAILRKMAKNSRMSKLSEKEDECVFSWKLFTGWDFMIGNAETAQNRIGSIVLGLKEALLEESEKHRDERNWKIISIRIMVNLLVMAMLVVSAYAVVEIVERSENVRESDSSWWRQNEITVVLTLITYTFPIAFEILGIIESYHPRKQLRLQLGRIMILNLLNMYSLIYALFKKINSSGEKLQSLKPKSPGSTLDCFERPVPCESNGFYAVSTLAAMSLVLSANFSVPSTRKPDKSVELISTKIPHYTIPNTVSANEESLSSTKQNFPLSSFDMNYFFENWTLNNSAEIEIELPPYNDSTNTNQTDSNKTDSIINTDCEEMQNPLIEQNFIEKTDEDVASGDERIITADDDYPHVNYDDFGYSSSENKSEGVIYHDATSSSISHITEGAISTTEVTPSVNLVLNATKKPPDDQMNDLNHELLIDKLPSSCEESKKIVRCYERVCENRTLTFDHYSVSTKSLDMKTRRMLRGLCWETMFGQELAKLTMMDLVLTILSIMGIDFFRALFVRYMNSCWCWDLEKQFPQYGDFKIAENILHLVNNQGMVWMGIFFSPGLIVLNVVKLVILMYLRSWTVLTCNVPHDVVFRASRSNNFYLALLLTMLFLCVLPVGYAIVWVEPSWHCGPFSGNTRIYYLATSSLRRALPSYILDYKILDYIASPGIVIPLLVLMTLIIYYMVSLTNSLRESNNDLKFQLRKERTEERRKMFRIAEKRLDSNDTPFSRWKKILPNATIKSVDVTLGNDALVMATGSPEICINSREVLNNGGSKQLPDSLPIIDADSLEQSVAANIDRRVGWRSDPATQVDYPNIVQPSISCLESGVLATTIPRIQISVDEPNGRSRPGSACSELSEHSMSRLDQLERGADLVPLAKPDEECEDDSLPC</sequence>
<organism evidence="1 2">
    <name type="scientific">Eretmocerus hayati</name>
    <dbReference type="NCBI Taxonomy" id="131215"/>
    <lineage>
        <taxon>Eukaryota</taxon>
        <taxon>Metazoa</taxon>
        <taxon>Ecdysozoa</taxon>
        <taxon>Arthropoda</taxon>
        <taxon>Hexapoda</taxon>
        <taxon>Insecta</taxon>
        <taxon>Pterygota</taxon>
        <taxon>Neoptera</taxon>
        <taxon>Endopterygota</taxon>
        <taxon>Hymenoptera</taxon>
        <taxon>Apocrita</taxon>
        <taxon>Proctotrupomorpha</taxon>
        <taxon>Chalcidoidea</taxon>
        <taxon>Aphelinidae</taxon>
        <taxon>Aphelininae</taxon>
        <taxon>Eretmocerus</taxon>
    </lineage>
</organism>
<accession>A0ACC2PVC9</accession>
<name>A0ACC2PVC9_9HYME</name>
<reference evidence="1" key="1">
    <citation type="submission" date="2023-04" db="EMBL/GenBank/DDBJ databases">
        <title>A chromosome-level genome assembly of the parasitoid wasp Eretmocerus hayati.</title>
        <authorList>
            <person name="Zhong Y."/>
            <person name="Liu S."/>
            <person name="Liu Y."/>
        </authorList>
    </citation>
    <scope>NUCLEOTIDE SEQUENCE</scope>
    <source>
        <strain evidence="1">ZJU_SS_LIU_2023</strain>
    </source>
</reference>
<evidence type="ECO:0000313" key="2">
    <source>
        <dbReference type="Proteomes" id="UP001239111"/>
    </source>
</evidence>
<dbReference type="EMBL" id="CM056741">
    <property type="protein sequence ID" value="KAJ8687550.1"/>
    <property type="molecule type" value="Genomic_DNA"/>
</dbReference>
<evidence type="ECO:0000313" key="1">
    <source>
        <dbReference type="EMBL" id="KAJ8687550.1"/>
    </source>
</evidence>
<dbReference type="Proteomes" id="UP001239111">
    <property type="component" value="Chromosome 1"/>
</dbReference>
<comment type="caution">
    <text evidence="1">The sequence shown here is derived from an EMBL/GenBank/DDBJ whole genome shotgun (WGS) entry which is preliminary data.</text>
</comment>
<gene>
    <name evidence="1" type="ORF">QAD02_023344</name>
</gene>